<evidence type="ECO:0000256" key="3">
    <source>
        <dbReference type="ARBA" id="ARBA00022833"/>
    </source>
</evidence>
<dbReference type="Proteomes" id="UP000008914">
    <property type="component" value="Chromosome"/>
</dbReference>
<dbReference type="PANTHER" id="PTHR12993">
    <property type="entry name" value="N-ACETYLGLUCOSAMINYL-PHOSPHATIDYLINOSITOL DE-N-ACETYLASE-RELATED"/>
    <property type="match status" value="1"/>
</dbReference>
<sequence>MAQRLVLVHAHPDDETLTCGTTIAHHVARGDEVHVVTCTLGEEGEVIPPDLEELEGHPDDLLAAHRRGELAAALDALGATGHLLGHDGLGSRRYRDSGMVGSAAAARPDAFVNADLAEAGAALAALLREVRPDVVITYDPQGGYSHPDHIQAHRLTRAALDQLADTELPTHTYEILTPRTWADEDRAWTRGASPAAYGLVVPGADDPHPPSVVDDERVTHVVEDPATRAAKLAALRAHETQVIVATDDLHALSNRIARRTTDREGFGRVDPRTWEPWPD</sequence>
<evidence type="ECO:0000256" key="2">
    <source>
        <dbReference type="ARBA" id="ARBA00022801"/>
    </source>
</evidence>
<keyword evidence="6" id="KW-1185">Reference proteome</keyword>
<name>E6S8F4_INTC7</name>
<reference evidence="5 6" key="1">
    <citation type="journal article" date="2010" name="Stand. Genomic Sci.">
        <title>Complete genome sequence of Intrasporangium calvum type strain (7 KIP).</title>
        <authorList>
            <person name="Del Rio T.G."/>
            <person name="Chertkov O."/>
            <person name="Yasawong M."/>
            <person name="Lucas S."/>
            <person name="Deshpande S."/>
            <person name="Cheng J.F."/>
            <person name="Detter C."/>
            <person name="Tapia R."/>
            <person name="Han C."/>
            <person name="Goodwin L."/>
            <person name="Pitluck S."/>
            <person name="Liolios K."/>
            <person name="Ivanova N."/>
            <person name="Mavromatis K."/>
            <person name="Pati A."/>
            <person name="Chen A."/>
            <person name="Palaniappan K."/>
            <person name="Land M."/>
            <person name="Hauser L."/>
            <person name="Chang Y.J."/>
            <person name="Jeffries C.D."/>
            <person name="Rohde M."/>
            <person name="Pukall R."/>
            <person name="Sikorski J."/>
            <person name="Goker M."/>
            <person name="Woyke T."/>
            <person name="Bristow J."/>
            <person name="Eisen J.A."/>
            <person name="Markowitz V."/>
            <person name="Hugenholtz P."/>
            <person name="Kyrpides N.C."/>
            <person name="Klenk H.P."/>
            <person name="Lapidus A."/>
        </authorList>
    </citation>
    <scope>NUCLEOTIDE SEQUENCE [LARGE SCALE GENOMIC DNA]</scope>
    <source>
        <strain evidence="6">ATCC 23552 / DSM 43043 / JCM 3097 / NBRC 12989 / 7 KIP</strain>
    </source>
</reference>
<dbReference type="InterPro" id="IPR017810">
    <property type="entry name" value="Mycothiol_biosynthesis_MshB"/>
</dbReference>
<proteinExistence type="predicted"/>
<keyword evidence="2" id="KW-0378">Hydrolase</keyword>
<dbReference type="NCBIfam" id="TIGR03445">
    <property type="entry name" value="mycothiol_MshB"/>
    <property type="match status" value="1"/>
</dbReference>
<dbReference type="GO" id="GO:0035595">
    <property type="term" value="F:N-acetylglucosaminylinositol deacetylase activity"/>
    <property type="evidence" value="ECO:0007669"/>
    <property type="project" value="UniProtKB-EC"/>
</dbReference>
<dbReference type="SUPFAM" id="SSF102588">
    <property type="entry name" value="LmbE-like"/>
    <property type="match status" value="1"/>
</dbReference>
<dbReference type="PANTHER" id="PTHR12993:SF26">
    <property type="entry name" value="1D-MYO-INOSITOL 2-ACETAMIDO-2-DEOXY-ALPHA-D-GLUCOPYRANOSIDE DEACETYLASE"/>
    <property type="match status" value="1"/>
</dbReference>
<dbReference type="STRING" id="710696.Intca_2611"/>
<dbReference type="HOGENOM" id="CLU_049311_2_1_11"/>
<keyword evidence="1" id="KW-0479">Metal-binding</keyword>
<evidence type="ECO:0000256" key="1">
    <source>
        <dbReference type="ARBA" id="ARBA00022723"/>
    </source>
</evidence>
<dbReference type="Pfam" id="PF02585">
    <property type="entry name" value="PIG-L"/>
    <property type="match status" value="1"/>
</dbReference>
<dbReference type="EC" id="3.5.1.103" evidence="4"/>
<dbReference type="RefSeq" id="WP_013493430.1">
    <property type="nucleotide sequence ID" value="NC_014830.1"/>
</dbReference>
<dbReference type="AlphaFoldDB" id="E6S8F4"/>
<evidence type="ECO:0000256" key="4">
    <source>
        <dbReference type="NCBIfam" id="TIGR03445"/>
    </source>
</evidence>
<accession>E6S8F4</accession>
<dbReference type="InterPro" id="IPR003737">
    <property type="entry name" value="GlcNAc_PI_deacetylase-related"/>
</dbReference>
<dbReference type="EMBL" id="CP002343">
    <property type="protein sequence ID" value="ADU49116.1"/>
    <property type="molecule type" value="Genomic_DNA"/>
</dbReference>
<dbReference type="eggNOG" id="COG2120">
    <property type="taxonomic scope" value="Bacteria"/>
</dbReference>
<evidence type="ECO:0000313" key="6">
    <source>
        <dbReference type="Proteomes" id="UP000008914"/>
    </source>
</evidence>
<dbReference type="GO" id="GO:0046872">
    <property type="term" value="F:metal ion binding"/>
    <property type="evidence" value="ECO:0007669"/>
    <property type="project" value="UniProtKB-KW"/>
</dbReference>
<dbReference type="Gene3D" id="3.40.50.10320">
    <property type="entry name" value="LmbE-like"/>
    <property type="match status" value="1"/>
</dbReference>
<dbReference type="GO" id="GO:0010125">
    <property type="term" value="P:mycothiol biosynthetic process"/>
    <property type="evidence" value="ECO:0007669"/>
    <property type="project" value="UniProtKB-UniRule"/>
</dbReference>
<protein>
    <recommendedName>
        <fullName evidence="4">N-acetyl-1-D-myo-inositol-2-amino-2-deoxy-alpha-D-glucopyranoside deacetylase</fullName>
        <ecNumber evidence="4">3.5.1.103</ecNumber>
    </recommendedName>
</protein>
<evidence type="ECO:0000313" key="5">
    <source>
        <dbReference type="EMBL" id="ADU49116.1"/>
    </source>
</evidence>
<dbReference type="OrthoDB" id="158614at2"/>
<gene>
    <name evidence="5" type="ordered locus">Intca_2611</name>
</gene>
<organism evidence="5 6">
    <name type="scientific">Intrasporangium calvum (strain ATCC 23552 / DSM 43043 / JCM 3097 / NBRC 12989 / NCIMB 10167 / NRRL B-3866 / 7 KIP)</name>
    <dbReference type="NCBI Taxonomy" id="710696"/>
    <lineage>
        <taxon>Bacteria</taxon>
        <taxon>Bacillati</taxon>
        <taxon>Actinomycetota</taxon>
        <taxon>Actinomycetes</taxon>
        <taxon>Micrococcales</taxon>
        <taxon>Intrasporangiaceae</taxon>
        <taxon>Intrasporangium</taxon>
    </lineage>
</organism>
<dbReference type="InterPro" id="IPR024078">
    <property type="entry name" value="LmbE-like_dom_sf"/>
</dbReference>
<dbReference type="KEGG" id="ica:Intca_2611"/>
<keyword evidence="3" id="KW-0862">Zinc</keyword>